<proteinExistence type="predicted"/>
<evidence type="ECO:0000313" key="3">
    <source>
        <dbReference type="Proteomes" id="UP000813824"/>
    </source>
</evidence>
<protein>
    <submittedName>
        <fullName evidence="2">Uncharacterized protein</fullName>
    </submittedName>
</protein>
<sequence>MALWRWHDDTGVNLQSVQTNVYEDTTRLLYHIIAMQFLTFVSTVLVTATLAAAAPQISLSLPIAVPSIPVPSLPIPSIPALPTVPIPSVPALPTVPIPGIPALPTIPVPGIPAIPSVPLPSVPAIPTIPLPTIPDPTGTLATGTFCLTAEPELCASGVCTAADGILGALEGTCA</sequence>
<keyword evidence="1" id="KW-0472">Membrane</keyword>
<feature type="transmembrane region" description="Helical" evidence="1">
    <location>
        <begin position="28"/>
        <end position="53"/>
    </location>
</feature>
<dbReference type="Proteomes" id="UP000813824">
    <property type="component" value="Unassembled WGS sequence"/>
</dbReference>
<dbReference type="AlphaFoldDB" id="A0A8K0UQW8"/>
<comment type="caution">
    <text evidence="2">The sequence shown here is derived from an EMBL/GenBank/DDBJ whole genome shotgun (WGS) entry which is preliminary data.</text>
</comment>
<organism evidence="2 3">
    <name type="scientific">Cristinia sonorae</name>
    <dbReference type="NCBI Taxonomy" id="1940300"/>
    <lineage>
        <taxon>Eukaryota</taxon>
        <taxon>Fungi</taxon>
        <taxon>Dikarya</taxon>
        <taxon>Basidiomycota</taxon>
        <taxon>Agaricomycotina</taxon>
        <taxon>Agaricomycetes</taxon>
        <taxon>Agaricomycetidae</taxon>
        <taxon>Agaricales</taxon>
        <taxon>Pleurotineae</taxon>
        <taxon>Stephanosporaceae</taxon>
        <taxon>Cristinia</taxon>
    </lineage>
</organism>
<name>A0A8K0UQW8_9AGAR</name>
<keyword evidence="1" id="KW-1133">Transmembrane helix</keyword>
<evidence type="ECO:0000313" key="2">
    <source>
        <dbReference type="EMBL" id="KAH8101508.1"/>
    </source>
</evidence>
<dbReference type="EMBL" id="JAEVFJ010000012">
    <property type="protein sequence ID" value="KAH8101508.1"/>
    <property type="molecule type" value="Genomic_DNA"/>
</dbReference>
<keyword evidence="3" id="KW-1185">Reference proteome</keyword>
<keyword evidence="1" id="KW-0812">Transmembrane</keyword>
<gene>
    <name evidence="2" type="ORF">BXZ70DRAFT_1007336</name>
</gene>
<accession>A0A8K0UQW8</accession>
<evidence type="ECO:0000256" key="1">
    <source>
        <dbReference type="SAM" id="Phobius"/>
    </source>
</evidence>
<reference evidence="2" key="1">
    <citation type="journal article" date="2021" name="New Phytol.">
        <title>Evolutionary innovations through gain and loss of genes in the ectomycorrhizal Boletales.</title>
        <authorList>
            <person name="Wu G."/>
            <person name="Miyauchi S."/>
            <person name="Morin E."/>
            <person name="Kuo A."/>
            <person name="Drula E."/>
            <person name="Varga T."/>
            <person name="Kohler A."/>
            <person name="Feng B."/>
            <person name="Cao Y."/>
            <person name="Lipzen A."/>
            <person name="Daum C."/>
            <person name="Hundley H."/>
            <person name="Pangilinan J."/>
            <person name="Johnson J."/>
            <person name="Barry K."/>
            <person name="LaButti K."/>
            <person name="Ng V."/>
            <person name="Ahrendt S."/>
            <person name="Min B."/>
            <person name="Choi I.G."/>
            <person name="Park H."/>
            <person name="Plett J.M."/>
            <person name="Magnuson J."/>
            <person name="Spatafora J.W."/>
            <person name="Nagy L.G."/>
            <person name="Henrissat B."/>
            <person name="Grigoriev I.V."/>
            <person name="Yang Z.L."/>
            <person name="Xu J."/>
            <person name="Martin F.M."/>
        </authorList>
    </citation>
    <scope>NUCLEOTIDE SEQUENCE</scope>
    <source>
        <strain evidence="2">KKN 215</strain>
    </source>
</reference>